<dbReference type="CDD" id="cd04301">
    <property type="entry name" value="NAT_SF"/>
    <property type="match status" value="1"/>
</dbReference>
<proteinExistence type="predicted"/>
<dbReference type="PANTHER" id="PTHR42919">
    <property type="entry name" value="N-ALPHA-ACETYLTRANSFERASE"/>
    <property type="match status" value="1"/>
</dbReference>
<keyword evidence="2" id="KW-0012">Acyltransferase</keyword>
<dbReference type="GO" id="GO:0016747">
    <property type="term" value="F:acyltransferase activity, transferring groups other than amino-acyl groups"/>
    <property type="evidence" value="ECO:0007669"/>
    <property type="project" value="InterPro"/>
</dbReference>
<dbReference type="AlphaFoldDB" id="A0A7X3MKJ5"/>
<evidence type="ECO:0000259" key="3">
    <source>
        <dbReference type="PROSITE" id="PS51186"/>
    </source>
</evidence>
<dbReference type="PANTHER" id="PTHR42919:SF8">
    <property type="entry name" value="N-ALPHA-ACETYLTRANSFERASE 50"/>
    <property type="match status" value="1"/>
</dbReference>
<keyword evidence="1 4" id="KW-0808">Transferase</keyword>
<evidence type="ECO:0000313" key="5">
    <source>
        <dbReference type="Proteomes" id="UP000460412"/>
    </source>
</evidence>
<evidence type="ECO:0000256" key="1">
    <source>
        <dbReference type="ARBA" id="ARBA00022679"/>
    </source>
</evidence>
<reference evidence="4 5" key="1">
    <citation type="submission" date="2019-12" db="EMBL/GenBank/DDBJ databases">
        <title>Sporaefaciens musculi gen. nov., sp. nov., a novel bacterium isolated from the caecum of an obese mouse.</title>
        <authorList>
            <person name="Rasmussen T.S."/>
            <person name="Streidl T."/>
            <person name="Hitch T.C.A."/>
            <person name="Wortmann E."/>
            <person name="Deptula P."/>
            <person name="Hansen M."/>
            <person name="Nielsen D.S."/>
            <person name="Clavel T."/>
            <person name="Vogensen F.K."/>
        </authorList>
    </citation>
    <scope>NUCLEOTIDE SEQUENCE [LARGE SCALE GENOMIC DNA]</scope>
    <source>
        <strain evidence="4 5">WCA-9-b2</strain>
    </source>
</reference>
<organism evidence="4 5">
    <name type="scientific">Sporofaciens musculi</name>
    <dbReference type="NCBI Taxonomy" id="2681861"/>
    <lineage>
        <taxon>Bacteria</taxon>
        <taxon>Bacillati</taxon>
        <taxon>Bacillota</taxon>
        <taxon>Clostridia</taxon>
        <taxon>Lachnospirales</taxon>
        <taxon>Lachnospiraceae</taxon>
        <taxon>Sporofaciens</taxon>
    </lineage>
</organism>
<comment type="caution">
    <text evidence="4">The sequence shown here is derived from an EMBL/GenBank/DDBJ whole genome shotgun (WGS) entry which is preliminary data.</text>
</comment>
<dbReference type="InterPro" id="IPR051556">
    <property type="entry name" value="N-term/lysine_N-AcTrnsfr"/>
</dbReference>
<feature type="domain" description="N-acetyltransferase" evidence="3">
    <location>
        <begin position="2"/>
        <end position="139"/>
    </location>
</feature>
<evidence type="ECO:0000313" key="4">
    <source>
        <dbReference type="EMBL" id="MXP78052.1"/>
    </source>
</evidence>
<dbReference type="InterPro" id="IPR016181">
    <property type="entry name" value="Acyl_CoA_acyltransferase"/>
</dbReference>
<dbReference type="Gene3D" id="3.40.630.30">
    <property type="match status" value="1"/>
</dbReference>
<dbReference type="PROSITE" id="PS51186">
    <property type="entry name" value="GNAT"/>
    <property type="match status" value="1"/>
</dbReference>
<protein>
    <submittedName>
        <fullName evidence="4">GNAT family N-acetyltransferase</fullName>
    </submittedName>
</protein>
<accession>A0A7X3MKJ5</accession>
<keyword evidence="5" id="KW-1185">Reference proteome</keyword>
<dbReference type="Proteomes" id="UP000460412">
    <property type="component" value="Unassembled WGS sequence"/>
</dbReference>
<name>A0A7X3MKJ5_9FIRM</name>
<dbReference type="SUPFAM" id="SSF55729">
    <property type="entry name" value="Acyl-CoA N-acyltransferases (Nat)"/>
    <property type="match status" value="1"/>
</dbReference>
<dbReference type="EMBL" id="WUQX01000001">
    <property type="protein sequence ID" value="MXP78052.1"/>
    <property type="molecule type" value="Genomic_DNA"/>
</dbReference>
<dbReference type="Pfam" id="PF00583">
    <property type="entry name" value="Acetyltransf_1"/>
    <property type="match status" value="1"/>
</dbReference>
<dbReference type="InterPro" id="IPR000182">
    <property type="entry name" value="GNAT_dom"/>
</dbReference>
<evidence type="ECO:0000256" key="2">
    <source>
        <dbReference type="ARBA" id="ARBA00023315"/>
    </source>
</evidence>
<sequence length="139" mass="15624">MYQIYSCSEEDKKNIIDGLVAYNLTCVPATQEELFVDLSRKAVSKSGEIMGGIIARMYCWGCVDVDALWVSEKYRGIGLGKTLLSQVEASARKKGACLIHLDTFDFQARGLYESQGYEVFGVLKNCPPGHERYYMKKCL</sequence>
<gene>
    <name evidence="4" type="ORF">GN277_22660</name>
</gene>